<dbReference type="NCBIfam" id="TIGR01167">
    <property type="entry name" value="LPXTG_anchor"/>
    <property type="match status" value="1"/>
</dbReference>
<dbReference type="PROSITE" id="PS51892">
    <property type="entry name" value="SUBTILASE"/>
    <property type="match status" value="1"/>
</dbReference>
<feature type="region of interest" description="Disordered" evidence="13">
    <location>
        <begin position="1632"/>
        <end position="1754"/>
    </location>
</feature>
<dbReference type="GO" id="GO:0004252">
    <property type="term" value="F:serine-type endopeptidase activity"/>
    <property type="evidence" value="ECO:0007669"/>
    <property type="project" value="UniProtKB-UniRule"/>
</dbReference>
<dbReference type="InterPro" id="IPR010435">
    <property type="entry name" value="C5a/SBT2-like_Fn3"/>
</dbReference>
<dbReference type="EMBL" id="CP017267">
    <property type="protein sequence ID" value="APB30865.1"/>
    <property type="molecule type" value="Genomic_DNA"/>
</dbReference>
<evidence type="ECO:0000256" key="14">
    <source>
        <dbReference type="SAM" id="Phobius"/>
    </source>
</evidence>
<evidence type="ECO:0000313" key="17">
    <source>
        <dbReference type="EMBL" id="APB30865.1"/>
    </source>
</evidence>
<name>A0A1J0A4M7_9ENTE</name>
<dbReference type="OrthoDB" id="9798386at2"/>
<dbReference type="InterPro" id="IPR019931">
    <property type="entry name" value="LPXTG_anchor"/>
</dbReference>
<dbReference type="Gene3D" id="3.40.50.200">
    <property type="entry name" value="Peptidase S8/S53 domain"/>
    <property type="match status" value="1"/>
</dbReference>
<dbReference type="InterPro" id="IPR051048">
    <property type="entry name" value="Peptidase_S8/S53_subtilisin"/>
</dbReference>
<feature type="compositionally biased region" description="Polar residues" evidence="13">
    <location>
        <begin position="1711"/>
        <end position="1750"/>
    </location>
</feature>
<evidence type="ECO:0000256" key="6">
    <source>
        <dbReference type="ARBA" id="ARBA00022737"/>
    </source>
</evidence>
<organism evidence="17 18">
    <name type="scientific">Vagococcus teuberi</name>
    <dbReference type="NCBI Taxonomy" id="519472"/>
    <lineage>
        <taxon>Bacteria</taxon>
        <taxon>Bacillati</taxon>
        <taxon>Bacillota</taxon>
        <taxon>Bacilli</taxon>
        <taxon>Lactobacillales</taxon>
        <taxon>Enterococcaceae</taxon>
        <taxon>Vagococcus</taxon>
    </lineage>
</organism>
<dbReference type="Gene3D" id="3.50.30.30">
    <property type="match status" value="1"/>
</dbReference>
<dbReference type="PROSITE" id="PS50847">
    <property type="entry name" value="GRAM_POS_ANCHORING"/>
    <property type="match status" value="1"/>
</dbReference>
<dbReference type="InterPro" id="IPR036852">
    <property type="entry name" value="Peptidase_S8/S53_dom_sf"/>
</dbReference>
<evidence type="ECO:0000256" key="8">
    <source>
        <dbReference type="ARBA" id="ARBA00022825"/>
    </source>
</evidence>
<keyword evidence="5 15" id="KW-0732">Signal</keyword>
<keyword evidence="3" id="KW-0964">Secreted</keyword>
<dbReference type="InterPro" id="IPR000209">
    <property type="entry name" value="Peptidase_S8/S53_dom"/>
</dbReference>
<keyword evidence="18" id="KW-1185">Reference proteome</keyword>
<dbReference type="Pfam" id="PF02225">
    <property type="entry name" value="PA"/>
    <property type="match status" value="1"/>
</dbReference>
<dbReference type="STRING" id="519472.BHY08_02880"/>
<dbReference type="GO" id="GO:0006508">
    <property type="term" value="P:proteolysis"/>
    <property type="evidence" value="ECO:0007669"/>
    <property type="project" value="UniProtKB-KW"/>
</dbReference>
<comment type="similarity">
    <text evidence="1 11 12">Belongs to the peptidase S8 family.</text>
</comment>
<dbReference type="InterPro" id="IPR003137">
    <property type="entry name" value="PA_domain"/>
</dbReference>
<dbReference type="PANTHER" id="PTHR43399:SF4">
    <property type="entry name" value="CELL WALL-ASSOCIATED PROTEASE"/>
    <property type="match status" value="1"/>
</dbReference>
<protein>
    <recommendedName>
        <fullName evidence="16">Gram-positive cocci surface proteins LPxTG domain-containing protein</fullName>
    </recommendedName>
</protein>
<dbReference type="SUPFAM" id="SSF52743">
    <property type="entry name" value="Subtilisin-like"/>
    <property type="match status" value="1"/>
</dbReference>
<dbReference type="Gene3D" id="2.60.40.10">
    <property type="entry name" value="Immunoglobulins"/>
    <property type="match status" value="1"/>
</dbReference>
<dbReference type="CDD" id="cd02133">
    <property type="entry name" value="PA_C5a_like"/>
    <property type="match status" value="1"/>
</dbReference>
<dbReference type="Proteomes" id="UP000191200">
    <property type="component" value="Chromosome"/>
</dbReference>
<dbReference type="InterPro" id="IPR046450">
    <property type="entry name" value="PA_dom_sf"/>
</dbReference>
<feature type="domain" description="Gram-positive cocci surface proteins LPxTG" evidence="16">
    <location>
        <begin position="1749"/>
        <end position="1783"/>
    </location>
</feature>
<evidence type="ECO:0000256" key="12">
    <source>
        <dbReference type="RuleBase" id="RU003355"/>
    </source>
</evidence>
<evidence type="ECO:0000256" key="2">
    <source>
        <dbReference type="ARBA" id="ARBA00022512"/>
    </source>
</evidence>
<evidence type="ECO:0000256" key="4">
    <source>
        <dbReference type="ARBA" id="ARBA00022670"/>
    </source>
</evidence>
<dbReference type="Pfam" id="PF00082">
    <property type="entry name" value="Peptidase_S8"/>
    <property type="match status" value="1"/>
</dbReference>
<dbReference type="InterPro" id="IPR023827">
    <property type="entry name" value="Peptidase_S8_Asp-AS"/>
</dbReference>
<dbReference type="Pfam" id="PF00746">
    <property type="entry name" value="Gram_pos_anchor"/>
    <property type="match status" value="1"/>
</dbReference>
<feature type="transmembrane region" description="Helical" evidence="14">
    <location>
        <begin position="1760"/>
        <end position="1777"/>
    </location>
</feature>
<dbReference type="SUPFAM" id="SSF52025">
    <property type="entry name" value="PA domain"/>
    <property type="match status" value="1"/>
</dbReference>
<dbReference type="InterPro" id="IPR023828">
    <property type="entry name" value="Peptidase_S8_Ser-AS"/>
</dbReference>
<proteinExistence type="inferred from homology"/>
<feature type="compositionally biased region" description="Basic and acidic residues" evidence="13">
    <location>
        <begin position="1680"/>
        <end position="1710"/>
    </location>
</feature>
<dbReference type="CDD" id="cd07475">
    <property type="entry name" value="Peptidases_S8_C5a_Peptidase"/>
    <property type="match status" value="1"/>
</dbReference>
<feature type="compositionally biased region" description="Basic and acidic residues" evidence="13">
    <location>
        <begin position="1652"/>
        <end position="1662"/>
    </location>
</feature>
<evidence type="ECO:0000259" key="16">
    <source>
        <dbReference type="PROSITE" id="PS50847"/>
    </source>
</evidence>
<evidence type="ECO:0000256" key="5">
    <source>
        <dbReference type="ARBA" id="ARBA00022729"/>
    </source>
</evidence>
<dbReference type="PANTHER" id="PTHR43399">
    <property type="entry name" value="SUBTILISIN-RELATED"/>
    <property type="match status" value="1"/>
</dbReference>
<keyword evidence="4 11" id="KW-0645">Protease</keyword>
<keyword evidence="7 11" id="KW-0378">Hydrolase</keyword>
<dbReference type="GO" id="GO:0016020">
    <property type="term" value="C:membrane"/>
    <property type="evidence" value="ECO:0007669"/>
    <property type="project" value="InterPro"/>
</dbReference>
<accession>A0A1J0A4M7</accession>
<dbReference type="InterPro" id="IPR013783">
    <property type="entry name" value="Ig-like_fold"/>
</dbReference>
<keyword evidence="14" id="KW-1133">Transmembrane helix</keyword>
<feature type="signal peptide" evidence="15">
    <location>
        <begin position="1"/>
        <end position="25"/>
    </location>
</feature>
<dbReference type="PRINTS" id="PR00723">
    <property type="entry name" value="SUBTILISIN"/>
</dbReference>
<keyword evidence="6" id="KW-0677">Repeat</keyword>
<evidence type="ECO:0000313" key="18">
    <source>
        <dbReference type="Proteomes" id="UP000191200"/>
    </source>
</evidence>
<evidence type="ECO:0000256" key="15">
    <source>
        <dbReference type="SAM" id="SignalP"/>
    </source>
</evidence>
<sequence>MKQSVVKRSALLASSLLLLSTPVLDATLVLANETSSQKETQTNQKKVEESVKNFLNEEKELANKADATDFYTRVNEQLKNEGLITEGTSNTTVDKEQRIRVMVQLDEDVAINKVDLPTGSKQSVQSIEKATDTVVKKQSSVKAKIEKIAGSKAKRSFGYLLNAFSINVKVGDIEKIEALSGVVSVTPAQVFYPTDTHANAIADVQKVWEEKKLHGEGMVISIIDSGIDPSHKDLFLSNPESGPLTKESVKKMDKGKYFSEKVPFGYNYADGSDDIIDVGDAGMHGQHVAGIAGSNGEVKGVAPEAQLLAMKVFSNNKELKGCYTDDIIAAIEDSVKLGADVINMSLGSVSANTDPNDPQNQAIKRASDAGVVSVISAGNNSVSGTNDMHDTPKNLLNTSDMSTVGSPGVTTEALTVASSENSIVTLETLKDTLGNAVFSSVPELTDGSTTIFSKVETQYDVLNQERELIDVGFGKATDYTDEVKKSVKDNIALIQRGEISFSEKAKYAKENGAVAAFIYNNTDGIVQMSLDDAEYPTIGLSDVDGDVLLKVAKDKKKVAFNLGKAEVDNKMYGKMSDFSSWGPTPELNFKPEISAPGGNIYSLANGNKYQTMSGTSMASPFVAGSQALILQAIKEKKLNLSGKELVKFAKDSAVNTSVPMFDVSHTKEIISPRRQGAGQINVSSAIENEVSILYTPTNESTIALKEIGRSTTIDVTLTNHSDKDKTYTVNDYGGVYTQSTDANKEIYDTKIDKANLTTDNQTIELKAKESKTVSFNLTLPFSFSEQQFVEGFIGFDGVDTPNLVIPYMGFFGTYSKDKSVDPLIFQEGHSAPTASGFLVSNGNNILGMVKNEKGESVVDPDAMAISPKNNDGVQDYSMPYLFFNRNFSQATYDIIDDKGDTIKELYISKNGRKDFFNSGTGKWTTHAVSQAKWTGTSYNKKSGKEEQVPDGRYQYKVSVTSQNDGSTQETYIPVTVDNTKPEIKHVEVSKTGTLLVDVTDNLSGVKPDVVALNVNGKNYKMALKKGSNNDKHHQQYESTQRISSVFSQGKNQVTLGVSDMAGNIATTSIVAQQGDKENILIYNLSPNQTISQNTAGYNKETGSFTLSGSYKNDTVFYVDGVEVKTSDKGLFEVSVPITKDKTSILFTQDKEGTDLFGVMPVKVDLDAPVIEINDSSDGKINTTDSQYTLSGHISDATEALLYNPKTEEKVPLTLDNGAFSKELSLIYGDNLYYVIAGDESDNHTTQQVVIHSSSATKIDKNMIKFDNIDSSLSVINTDSTGYDKDNKTLTITGKLAYPVANFALNGEKVPYDPTTLAFSYQMKNISTGSYRLTAYVQDDKLNQGKPVVNYGYTIWVDDTLPSLTLHNVEQQSDGRLVGFTNQNPYVVQATITDNLTGYDFSINNNHVYTDPSYTTFNESFFDKRPSVDVDYKVSLLPEATSKMTATLSDLVGNKQTLDFDMNHHKDDTIPTPRLVSSDGKLTRKPVVISSSNETDVANHAGSFEKPNLYYSTDKEIWTVVPKDVSVSENGNYYFKYADKYGNESAVSEIKVDNIRTEIKSLPTISLSSYGGKEEKVTVTIGLTTEDTDTHLTYSLDEGKTWKEYKEAFDVTKDSVLQVKSVDTAGNESPVLSENIVVKPKPIQSKESTTQTELEKTDKKDGETQTSNELEESPSEEEKGEAEKEQTPPFENQEKEDKKIAEKEENQKEKTSQLSQESIGFISNETVKRSSNVSSNQTQETLKSLSKNNLPKTGDASNKKVVIIGILMLSLVSIVWLNKRKKEQ</sequence>
<feature type="active site" description="Charge relay system" evidence="10 11">
    <location>
        <position position="284"/>
    </location>
</feature>
<dbReference type="KEGG" id="vte:BHY08_02880"/>
<keyword evidence="9" id="KW-0572">Peptidoglycan-anchor</keyword>
<keyword evidence="14" id="KW-0472">Membrane</keyword>
<dbReference type="InterPro" id="IPR015500">
    <property type="entry name" value="Peptidase_S8_subtilisin-rel"/>
</dbReference>
<feature type="chain" id="PRO_5038354695" description="Gram-positive cocci surface proteins LPxTG domain-containing protein" evidence="15">
    <location>
        <begin position="26"/>
        <end position="1783"/>
    </location>
</feature>
<keyword evidence="8 11" id="KW-0720">Serine protease</keyword>
<gene>
    <name evidence="17" type="ORF">BHY08_02880</name>
</gene>
<feature type="active site" description="Charge relay system" evidence="10 11">
    <location>
        <position position="224"/>
    </location>
</feature>
<dbReference type="PROSITE" id="PS00136">
    <property type="entry name" value="SUBTILASE_ASP"/>
    <property type="match status" value="1"/>
</dbReference>
<evidence type="ECO:0000256" key="1">
    <source>
        <dbReference type="ARBA" id="ARBA00011073"/>
    </source>
</evidence>
<feature type="compositionally biased region" description="Acidic residues" evidence="13">
    <location>
        <begin position="1668"/>
        <end position="1679"/>
    </location>
</feature>
<evidence type="ECO:0000256" key="7">
    <source>
        <dbReference type="ARBA" id="ARBA00022801"/>
    </source>
</evidence>
<dbReference type="RefSeq" id="WP_071456440.1">
    <property type="nucleotide sequence ID" value="NZ_CP017267.1"/>
</dbReference>
<evidence type="ECO:0000256" key="10">
    <source>
        <dbReference type="PIRSR" id="PIRSR615500-1"/>
    </source>
</evidence>
<evidence type="ECO:0000256" key="3">
    <source>
        <dbReference type="ARBA" id="ARBA00022525"/>
    </source>
</evidence>
<dbReference type="Gene3D" id="2.60.40.1710">
    <property type="entry name" value="Subtilisin-like superfamily"/>
    <property type="match status" value="1"/>
</dbReference>
<keyword evidence="14" id="KW-0812">Transmembrane</keyword>
<evidence type="ECO:0000256" key="13">
    <source>
        <dbReference type="SAM" id="MobiDB-lite"/>
    </source>
</evidence>
<feature type="active site" description="Charge relay system" evidence="10 11">
    <location>
        <position position="616"/>
    </location>
</feature>
<reference evidence="17 18" key="1">
    <citation type="submission" date="2016-09" db="EMBL/GenBank/DDBJ databases">
        <title>Vagococcus teuberi sp. nov., isolated from the Malian artisanal sour milk fene.</title>
        <authorList>
            <person name="Wullschleger S."/>
            <person name="Seifert C."/>
            <person name="Baumgartner S."/>
            <person name="Lacroix C."/>
            <person name="Bonfoh B."/>
            <person name="Stevens M.J."/>
            <person name="Meile L."/>
        </authorList>
    </citation>
    <scope>NUCLEOTIDE SEQUENCE [LARGE SCALE GENOMIC DNA]</scope>
    <source>
        <strain evidence="17 18">DSM 21459</strain>
    </source>
</reference>
<dbReference type="Pfam" id="PF06280">
    <property type="entry name" value="fn3_5"/>
    <property type="match status" value="1"/>
</dbReference>
<dbReference type="PROSITE" id="PS00138">
    <property type="entry name" value="SUBTILASE_SER"/>
    <property type="match status" value="1"/>
</dbReference>
<evidence type="ECO:0000256" key="9">
    <source>
        <dbReference type="ARBA" id="ARBA00023088"/>
    </source>
</evidence>
<keyword evidence="2" id="KW-0134">Cell wall</keyword>
<evidence type="ECO:0000256" key="11">
    <source>
        <dbReference type="PROSITE-ProRule" id="PRU01240"/>
    </source>
</evidence>
<dbReference type="InterPro" id="IPR034216">
    <property type="entry name" value="C5a_Peptidase"/>
</dbReference>